<keyword evidence="4" id="KW-1015">Disulfide bond</keyword>
<evidence type="ECO:0000259" key="8">
    <source>
        <dbReference type="SMART" id="SM00223"/>
    </source>
</evidence>
<dbReference type="SUPFAM" id="SSF52279">
    <property type="entry name" value="Beta-D-glucan exohydrolase, C-terminal domain"/>
    <property type="match status" value="1"/>
</dbReference>
<feature type="compositionally biased region" description="Polar residues" evidence="6">
    <location>
        <begin position="774"/>
        <end position="820"/>
    </location>
</feature>
<gene>
    <name evidence="10" type="ORF">PCAR00345_LOCUS11536</name>
</gene>
<dbReference type="Gene3D" id="3.50.4.10">
    <property type="entry name" value="Hepatocyte Growth Factor"/>
    <property type="match status" value="1"/>
</dbReference>
<dbReference type="InterPro" id="IPR036881">
    <property type="entry name" value="Glyco_hydro_3_C_sf"/>
</dbReference>
<feature type="domain" description="Fibronectin type III-like" evidence="9">
    <location>
        <begin position="860"/>
        <end position="936"/>
    </location>
</feature>
<keyword evidence="3" id="KW-0378">Hydrolase</keyword>
<dbReference type="InterPro" id="IPR036962">
    <property type="entry name" value="Glyco_hydro_3_N_sf"/>
</dbReference>
<evidence type="ECO:0000313" key="10">
    <source>
        <dbReference type="EMBL" id="CAE0758942.1"/>
    </source>
</evidence>
<dbReference type="GO" id="GO:0009044">
    <property type="term" value="F:xylan 1,4-beta-xylosidase activity"/>
    <property type="evidence" value="ECO:0007669"/>
    <property type="project" value="InterPro"/>
</dbReference>
<dbReference type="PANTHER" id="PTHR42721:SF41">
    <property type="entry name" value="GLYCOSIDE HYDROLASE FAMILY 3 C-TERMINAL DOMAIN-CONTAINING PROTEIN"/>
    <property type="match status" value="1"/>
</dbReference>
<evidence type="ECO:0008006" key="11">
    <source>
        <dbReference type="Google" id="ProtNLM"/>
    </source>
</evidence>
<dbReference type="GO" id="GO:0046556">
    <property type="term" value="F:alpha-L-arabinofuranosidase activity"/>
    <property type="evidence" value="ECO:0007669"/>
    <property type="project" value="TreeGrafter"/>
</dbReference>
<dbReference type="InterPro" id="IPR013783">
    <property type="entry name" value="Ig-like_fold"/>
</dbReference>
<feature type="compositionally biased region" description="Low complexity" evidence="6">
    <location>
        <begin position="822"/>
        <end position="835"/>
    </location>
</feature>
<proteinExistence type="predicted"/>
<feature type="region of interest" description="Disordered" evidence="6">
    <location>
        <begin position="774"/>
        <end position="835"/>
    </location>
</feature>
<dbReference type="InterPro" id="IPR001764">
    <property type="entry name" value="Glyco_hydro_3_N"/>
</dbReference>
<evidence type="ECO:0000256" key="6">
    <source>
        <dbReference type="SAM" id="MobiDB-lite"/>
    </source>
</evidence>
<dbReference type="InterPro" id="IPR026891">
    <property type="entry name" value="Fn3-like"/>
</dbReference>
<dbReference type="SMART" id="SM01217">
    <property type="entry name" value="Fn3_like"/>
    <property type="match status" value="1"/>
</dbReference>
<dbReference type="GO" id="GO:0031222">
    <property type="term" value="P:arabinan catabolic process"/>
    <property type="evidence" value="ECO:0007669"/>
    <property type="project" value="TreeGrafter"/>
</dbReference>
<dbReference type="InterPro" id="IPR002772">
    <property type="entry name" value="Glyco_hydro_3_C"/>
</dbReference>
<name>A0A7S4BAU7_CHRCT</name>
<evidence type="ECO:0000256" key="4">
    <source>
        <dbReference type="ARBA" id="ARBA00023157"/>
    </source>
</evidence>
<feature type="chain" id="PRO_5030918303" description="Fibronectin type III-like domain-containing protein" evidence="7">
    <location>
        <begin position="47"/>
        <end position="962"/>
    </location>
</feature>
<dbReference type="Gene3D" id="3.40.50.1700">
    <property type="entry name" value="Glycoside hydrolase family 3 C-terminal domain"/>
    <property type="match status" value="1"/>
</dbReference>
<protein>
    <recommendedName>
        <fullName evidence="11">Fibronectin type III-like domain-containing protein</fullName>
    </recommendedName>
</protein>
<keyword evidence="5" id="KW-0326">Glycosidase</keyword>
<organism evidence="10">
    <name type="scientific">Chrysotila carterae</name>
    <name type="common">Marine alga</name>
    <name type="synonym">Syracosphaera carterae</name>
    <dbReference type="NCBI Taxonomy" id="13221"/>
    <lineage>
        <taxon>Eukaryota</taxon>
        <taxon>Haptista</taxon>
        <taxon>Haptophyta</taxon>
        <taxon>Prymnesiophyceae</taxon>
        <taxon>Isochrysidales</taxon>
        <taxon>Isochrysidaceae</taxon>
        <taxon>Chrysotila</taxon>
    </lineage>
</organism>
<dbReference type="GO" id="GO:0006508">
    <property type="term" value="P:proteolysis"/>
    <property type="evidence" value="ECO:0007669"/>
    <property type="project" value="InterPro"/>
</dbReference>
<dbReference type="EMBL" id="HBIZ01018447">
    <property type="protein sequence ID" value="CAE0758942.1"/>
    <property type="molecule type" value="Transcribed_RNA"/>
</dbReference>
<keyword evidence="1 7" id="KW-0732">Signal</keyword>
<dbReference type="AlphaFoldDB" id="A0A7S4BAU7"/>
<evidence type="ECO:0000256" key="2">
    <source>
        <dbReference type="ARBA" id="ARBA00022737"/>
    </source>
</evidence>
<dbReference type="Pfam" id="PF14310">
    <property type="entry name" value="Fn3-like"/>
    <property type="match status" value="1"/>
</dbReference>
<dbReference type="InterPro" id="IPR044993">
    <property type="entry name" value="BXL"/>
</dbReference>
<dbReference type="GO" id="GO:0005576">
    <property type="term" value="C:extracellular region"/>
    <property type="evidence" value="ECO:0007669"/>
    <property type="project" value="InterPro"/>
</dbReference>
<dbReference type="InterPro" id="IPR000177">
    <property type="entry name" value="Apple"/>
</dbReference>
<evidence type="ECO:0000256" key="7">
    <source>
        <dbReference type="SAM" id="SignalP"/>
    </source>
</evidence>
<evidence type="ECO:0000256" key="5">
    <source>
        <dbReference type="ARBA" id="ARBA00023295"/>
    </source>
</evidence>
<dbReference type="Pfam" id="PF00933">
    <property type="entry name" value="Glyco_hydro_3"/>
    <property type="match status" value="1"/>
</dbReference>
<evidence type="ECO:0000259" key="9">
    <source>
        <dbReference type="SMART" id="SM01217"/>
    </source>
</evidence>
<dbReference type="InterPro" id="IPR017853">
    <property type="entry name" value="GH"/>
</dbReference>
<dbReference type="PANTHER" id="PTHR42721">
    <property type="entry name" value="SUGAR HYDROLASE-RELATED"/>
    <property type="match status" value="1"/>
</dbReference>
<dbReference type="GO" id="GO:0045493">
    <property type="term" value="P:xylan catabolic process"/>
    <property type="evidence" value="ECO:0007669"/>
    <property type="project" value="InterPro"/>
</dbReference>
<feature type="domain" description="Apple" evidence="8">
    <location>
        <begin position="95"/>
        <end position="168"/>
    </location>
</feature>
<dbReference type="PRINTS" id="PR00133">
    <property type="entry name" value="GLHYDRLASE3"/>
</dbReference>
<evidence type="ECO:0000256" key="3">
    <source>
        <dbReference type="ARBA" id="ARBA00022801"/>
    </source>
</evidence>
<dbReference type="Pfam" id="PF01915">
    <property type="entry name" value="Glyco_hydro_3_C"/>
    <property type="match status" value="1"/>
</dbReference>
<dbReference type="Gene3D" id="3.20.20.300">
    <property type="entry name" value="Glycoside hydrolase, family 3, N-terminal domain"/>
    <property type="match status" value="1"/>
</dbReference>
<keyword evidence="2" id="KW-0677">Repeat</keyword>
<dbReference type="Gene3D" id="2.60.40.10">
    <property type="entry name" value="Immunoglobulins"/>
    <property type="match status" value="1"/>
</dbReference>
<feature type="signal peptide" evidence="7">
    <location>
        <begin position="1"/>
        <end position="46"/>
    </location>
</feature>
<reference evidence="10" key="1">
    <citation type="submission" date="2021-01" db="EMBL/GenBank/DDBJ databases">
        <authorList>
            <person name="Corre E."/>
            <person name="Pelletier E."/>
            <person name="Niang G."/>
            <person name="Scheremetjew M."/>
            <person name="Finn R."/>
            <person name="Kale V."/>
            <person name="Holt S."/>
            <person name="Cochrane G."/>
            <person name="Meng A."/>
            <person name="Brown T."/>
            <person name="Cohen L."/>
        </authorList>
    </citation>
    <scope>NUCLEOTIDE SEQUENCE</scope>
    <source>
        <strain evidence="10">CCMP645</strain>
    </source>
</reference>
<evidence type="ECO:0000256" key="1">
    <source>
        <dbReference type="ARBA" id="ARBA00022729"/>
    </source>
</evidence>
<dbReference type="SMART" id="SM00223">
    <property type="entry name" value="APPLE"/>
    <property type="match status" value="1"/>
</dbReference>
<dbReference type="SUPFAM" id="SSF51445">
    <property type="entry name" value="(Trans)glycosidases"/>
    <property type="match status" value="1"/>
</dbReference>
<accession>A0A7S4BAU7</accession>
<sequence>MVANMTWLRTGCRRLERCTSTRISGLRKGSSLVVFALVLALPGASCYSGADAAHTNVPLPASTPLPSRTGEAASKKENTYVHSDSAVNKPTHSACAPSIRGQIFGMGTSFLRRSTSSATACCSLCVSHAACAAWTYHDQGPKINSCYLQASIFPVRTDSTALSASAQGRFDGWNACTGDSSVLPFCDTALSMHERLSDLVGRISTADAAAQLTARQSPALPSIGVPAYYWGTNAIHGLQNVRCLPDGRCPTSFPAPCALAASFNMENVRKMASIIGSEMRSYFHAGEHNSLDTWSPTININRDPRWGRNVESPSEDPFLSGSFGVAYTTGLQSERSGNGREGSGKGSVRQATVTLKHWVAYSVENYGNVTRHTFNAKVSAYDLASSYMRPFEMAIVEGGAAGVMCSYNLLNGKPTCGNPDLTSILRDEWGFNGYITSDTDACEDIYKTHEYEKTPELAVRDCLLGGTDIDSGSTYARHLAAAVSQGAIGRTAVEQALYRTYKSRFESGLFDPPGSSPFLNASTASVGCEAHQAASLHAARQAIVLLRNDNKTLPFTPTKRLALIGRAVNDSSAYTGNYNGPLCADGTVRCWPSLCQYARAYLKTEVACHDDVDDLEGAVKAAKAAEQVVLVVDNALDGGGEGHDRLRIGLEAGQKVLAHAVLGVGVPCALVMINGGIIAIDELKDEAPAVVEAFMPGVHGAQAMTESLFGAVNPGGKLPVTIYHSSYIDSVDFLDMSMQAGPGRSYRFFDGEPLYPFGFGLSYTTFELDWTPAAPSTESGQSSRKESSTGSMADRSTGTPKTSITASAPQSRSTSLQSGAESAPRSRTSSSAPSAVFRSVGDTHDFYVNVTNTGGVFGDEVVMAFVAPVAASFRTHHQTTPIERKRLFGFKRIGLAPGASATVAFTLRGHDLALTDAEGQRALHSGAVHVIFSRGHGQQLRARVAVDVGAAPVVQRKLPRWW</sequence>